<dbReference type="Proteomes" id="UP001162131">
    <property type="component" value="Unassembled WGS sequence"/>
</dbReference>
<keyword evidence="3" id="KW-0863">Zinc-finger</keyword>
<dbReference type="GO" id="GO:0030897">
    <property type="term" value="C:HOPS complex"/>
    <property type="evidence" value="ECO:0007669"/>
    <property type="project" value="TreeGrafter"/>
</dbReference>
<protein>
    <recommendedName>
        <fullName evidence="13">Vacuolar protein sorting-associated protein 18 homolog</fullName>
    </recommendedName>
</protein>
<dbReference type="InterPro" id="IPR000547">
    <property type="entry name" value="Clathrin_H-chain/VPS_repeat"/>
</dbReference>
<dbReference type="PANTHER" id="PTHR23323">
    <property type="entry name" value="VACUOLAR PROTEIN SORTING-ASSOCIATED PROTEIN"/>
    <property type="match status" value="1"/>
</dbReference>
<keyword evidence="2" id="KW-0479">Metal-binding</keyword>
<accession>A0AAU9K2Y8</accession>
<feature type="repeat" description="CHCR" evidence="7">
    <location>
        <begin position="597"/>
        <end position="768"/>
    </location>
</feature>
<keyword evidence="12" id="KW-1185">Reference proteome</keyword>
<dbReference type="Pfam" id="PF05131">
    <property type="entry name" value="Pep3_Vps18"/>
    <property type="match status" value="1"/>
</dbReference>
<feature type="domain" description="Pep3/Vps18 beta-propeller" evidence="9">
    <location>
        <begin position="50"/>
        <end position="390"/>
    </location>
</feature>
<keyword evidence="5" id="KW-0472">Membrane</keyword>
<comment type="subcellular location">
    <subcellularLocation>
        <location evidence="6">Endomembrane system</location>
        <topology evidence="6">Peripheral membrane protein</topology>
        <orientation evidence="6">Cytoplasmic side</orientation>
    </subcellularLocation>
</comment>
<evidence type="ECO:0000256" key="2">
    <source>
        <dbReference type="ARBA" id="ARBA00022723"/>
    </source>
</evidence>
<dbReference type="InterPro" id="IPR036322">
    <property type="entry name" value="WD40_repeat_dom_sf"/>
</dbReference>
<evidence type="ECO:0000256" key="8">
    <source>
        <dbReference type="SAM" id="Coils"/>
    </source>
</evidence>
<evidence type="ECO:0000256" key="4">
    <source>
        <dbReference type="ARBA" id="ARBA00022833"/>
    </source>
</evidence>
<dbReference type="GO" id="GO:0048284">
    <property type="term" value="P:organelle fusion"/>
    <property type="evidence" value="ECO:0007669"/>
    <property type="project" value="TreeGrafter"/>
</dbReference>
<dbReference type="EMBL" id="CAJZBQ010000050">
    <property type="protein sequence ID" value="CAG9330013.1"/>
    <property type="molecule type" value="Genomic_DNA"/>
</dbReference>
<reference evidence="11" key="1">
    <citation type="submission" date="2021-09" db="EMBL/GenBank/DDBJ databases">
        <authorList>
            <consortium name="AG Swart"/>
            <person name="Singh M."/>
            <person name="Singh A."/>
            <person name="Seah K."/>
            <person name="Emmerich C."/>
        </authorList>
    </citation>
    <scope>NUCLEOTIDE SEQUENCE</scope>
    <source>
        <strain evidence="11">ATCC30299</strain>
    </source>
</reference>
<dbReference type="GO" id="GO:0006886">
    <property type="term" value="P:intracellular protein transport"/>
    <property type="evidence" value="ECO:0007669"/>
    <property type="project" value="UniProtKB-UniRule"/>
</dbReference>
<dbReference type="GO" id="GO:0006904">
    <property type="term" value="P:vesicle docking involved in exocytosis"/>
    <property type="evidence" value="ECO:0007669"/>
    <property type="project" value="TreeGrafter"/>
</dbReference>
<dbReference type="PANTHER" id="PTHR23323:SF26">
    <property type="entry name" value="VACUOLAR PROTEIN SORTING-ASSOCIATED PROTEIN 18 HOMOLOG"/>
    <property type="match status" value="1"/>
</dbReference>
<dbReference type="GO" id="GO:0008270">
    <property type="term" value="F:zinc ion binding"/>
    <property type="evidence" value="ECO:0007669"/>
    <property type="project" value="UniProtKB-KW"/>
</dbReference>
<gene>
    <name evidence="11" type="ORF">BSTOLATCC_MIC50126</name>
</gene>
<evidence type="ECO:0000313" key="11">
    <source>
        <dbReference type="EMBL" id="CAG9330013.1"/>
    </source>
</evidence>
<comment type="caution">
    <text evidence="11">The sequence shown here is derived from an EMBL/GenBank/DDBJ whole genome shotgun (WGS) entry which is preliminary data.</text>
</comment>
<dbReference type="AlphaFoldDB" id="A0AAU9K2Y8"/>
<dbReference type="SUPFAM" id="SSF50978">
    <property type="entry name" value="WD40 repeat-like"/>
    <property type="match status" value="1"/>
</dbReference>
<dbReference type="GO" id="GO:0007033">
    <property type="term" value="P:vacuole organization"/>
    <property type="evidence" value="ECO:0007669"/>
    <property type="project" value="TreeGrafter"/>
</dbReference>
<dbReference type="GO" id="GO:0007032">
    <property type="term" value="P:endosome organization"/>
    <property type="evidence" value="ECO:0007669"/>
    <property type="project" value="TreeGrafter"/>
</dbReference>
<evidence type="ECO:0000256" key="7">
    <source>
        <dbReference type="PROSITE-ProRule" id="PRU01006"/>
    </source>
</evidence>
<evidence type="ECO:0000259" key="9">
    <source>
        <dbReference type="Pfam" id="PF05131"/>
    </source>
</evidence>
<keyword evidence="8" id="KW-0175">Coiled coil</keyword>
<dbReference type="InterPro" id="IPR007810">
    <property type="entry name" value="Pep3/Vps18_beta-prop"/>
</dbReference>
<evidence type="ECO:0000259" key="10">
    <source>
        <dbReference type="Pfam" id="PF26148"/>
    </source>
</evidence>
<name>A0AAU9K2Y8_9CILI</name>
<dbReference type="InterPro" id="IPR058919">
    <property type="entry name" value="Pep3/Vps18_RING_C"/>
</dbReference>
<keyword evidence="4" id="KW-0862">Zinc</keyword>
<evidence type="ECO:0000256" key="1">
    <source>
        <dbReference type="ARBA" id="ARBA00010454"/>
    </source>
</evidence>
<dbReference type="GO" id="GO:0005768">
    <property type="term" value="C:endosome"/>
    <property type="evidence" value="ECO:0007669"/>
    <property type="project" value="TreeGrafter"/>
</dbReference>
<dbReference type="PROSITE" id="PS50236">
    <property type="entry name" value="CHCR"/>
    <property type="match status" value="1"/>
</dbReference>
<evidence type="ECO:0000256" key="3">
    <source>
        <dbReference type="ARBA" id="ARBA00022771"/>
    </source>
</evidence>
<feature type="coiled-coil region" evidence="8">
    <location>
        <begin position="797"/>
        <end position="831"/>
    </location>
</feature>
<feature type="domain" description="Pep3/Vps18 RING C-terminal" evidence="10">
    <location>
        <begin position="846"/>
        <end position="900"/>
    </location>
</feature>
<proteinExistence type="inferred from homology"/>
<organism evidence="11 12">
    <name type="scientific">Blepharisma stoltei</name>
    <dbReference type="NCBI Taxonomy" id="1481888"/>
    <lineage>
        <taxon>Eukaryota</taxon>
        <taxon>Sar</taxon>
        <taxon>Alveolata</taxon>
        <taxon>Ciliophora</taxon>
        <taxon>Postciliodesmatophora</taxon>
        <taxon>Heterotrichea</taxon>
        <taxon>Heterotrichida</taxon>
        <taxon>Blepharismidae</taxon>
        <taxon>Blepharisma</taxon>
    </lineage>
</organism>
<evidence type="ECO:0000256" key="5">
    <source>
        <dbReference type="ARBA" id="ARBA00023136"/>
    </source>
</evidence>
<sequence length="972" mass="112792">MSIEWLNDREDKLHEDEFIADELGFDTIHDEDAKSDTFRNVMLSSIRIRTAEVKAVAISMKAIYVITTDKQALRWTFQEEERLKEANRDSMTELIIRVTNLQLENVFCDPTGWHCLVTMSSGDTHYFHLTSTSSVFIHKLHSFNIESVAWSGQTEYYQTREILLGTRNGVILEMSLEFDQTTETIKQHQFSRVIELPGGPCISGILYEMIPGMPAKYSVMAATVNCLFQFIGDANEQRRPDFPKLFEKYRTNPTLLQSCTHEVGGSLKKSQLQYYYTRGRADGFAWMSGSGLMYGKLATNTSEEIFVTTMKPVPFPARGNDKVIGIGMTAYHVYFLFSNALLCVSKLNQQVVHTIDFEMRPGYEMQGIMFDAQTHSLFAWSNKFIYQILIDNEDRDVWKYYIEQNRHEEAVKFCERTDSPFLPKVKGLYADFLFHEGKTLLAADSYAQSDRTFEEIALKLMSDTPALQRFLEAKLNRMGSDMKAQRTLLSTWLVEIHLHNINALLMIEEDSSKNAQEDLRTFLSLHHQDLDATTTYDLLQSHGRIEDWVYFAELKGNFELVMLHHMNQQEFKKALMKLEHAEPTFKEPLLYRYSPVFMKNEPKKTVDLLIELARERGKAFEAKKLLPALMNVEKLYREQAIRFEVFCINELQVREKSLHNLLIFHLAESDEEALLEYFQKQEEQSELDFDPEYALSVCKQSSRIEALIFLYSLLKMYSEAVSIALENNKLQLAKENAQKPERQDEDLSRRLWLQIAIHLIKISDVKAALEVMHESKLIKMEDLLPYFDESVSISNFKEDICKALEGYKEKIDELKTELDESSSSSQQIKKELHMVKQRFIEIEGLQPCDICGKAAMKRNFYIYPCAHAFHKDCLLDTLLPILKIKDYIRANRIQTILESISDIEGTLSQSSRPSKLKRSEEQKDQHNNLKDLNERLDQMLAPHCYLCGALFIESIRDNMLEDAYEIDSWTIN</sequence>
<evidence type="ECO:0008006" key="13">
    <source>
        <dbReference type="Google" id="ProtNLM"/>
    </source>
</evidence>
<comment type="similarity">
    <text evidence="1">Belongs to the VPS18 family.</text>
</comment>
<evidence type="ECO:0000256" key="6">
    <source>
        <dbReference type="ARBA" id="ARBA00029433"/>
    </source>
</evidence>
<dbReference type="SUPFAM" id="SSF57850">
    <property type="entry name" value="RING/U-box"/>
    <property type="match status" value="1"/>
</dbReference>
<evidence type="ECO:0000313" key="12">
    <source>
        <dbReference type="Proteomes" id="UP001162131"/>
    </source>
</evidence>
<dbReference type="Pfam" id="PF26148">
    <property type="entry name" value="VPS18_RING_C"/>
    <property type="match status" value="1"/>
</dbReference>
<dbReference type="GO" id="GO:0030674">
    <property type="term" value="F:protein-macromolecule adaptor activity"/>
    <property type="evidence" value="ECO:0007669"/>
    <property type="project" value="TreeGrafter"/>
</dbReference>